<dbReference type="InterPro" id="IPR023985">
    <property type="entry name" value="SDR_subfam_1"/>
</dbReference>
<reference evidence="5" key="1">
    <citation type="submission" date="2016-10" db="EMBL/GenBank/DDBJ databases">
        <authorList>
            <person name="Varghese N."/>
            <person name="Submissions S."/>
        </authorList>
    </citation>
    <scope>NUCLEOTIDE SEQUENCE [LARGE SCALE GENOMIC DNA]</scope>
    <source>
        <strain evidence="5">DSM 44498</strain>
    </source>
</reference>
<dbReference type="FunFam" id="3.40.50.720:FF:000084">
    <property type="entry name" value="Short-chain dehydrogenase reductase"/>
    <property type="match status" value="1"/>
</dbReference>
<sequence>MGRLDGKVAVVTGAARGQGRAHAVALAEEGATIVALDILDSLRSPLHKGSTAEDMAETVRLVEKEDQRILAVKADARDLNALTALADQAMAEFGRIDVVVVNHGIWAISENAWETDEEDWQESIDVLLTGAWKVTKAFIPKIIEGGLGGSVILTSSAMGIKAQPSSVAYTVAKHGVLGLMKTLAWEAGRHNIRANAILPGMVDTQMLQGGTIEKSSEWQPRFFTLDRSLLPDGLIPPDGVSRAVVFLASDESAFITGAALPVDAGWTTF</sequence>
<dbReference type="RefSeq" id="WP_072937147.1">
    <property type="nucleotide sequence ID" value="NZ_FNSV01000005.1"/>
</dbReference>
<dbReference type="InterPro" id="IPR020904">
    <property type="entry name" value="Sc_DH/Rdtase_CS"/>
</dbReference>
<dbReference type="PANTHER" id="PTHR24321:SF8">
    <property type="entry name" value="ESTRADIOL 17-BETA-DEHYDROGENASE 8-RELATED"/>
    <property type="match status" value="1"/>
</dbReference>
<keyword evidence="2" id="KW-0560">Oxidoreductase</keyword>
<dbReference type="GO" id="GO:0016491">
    <property type="term" value="F:oxidoreductase activity"/>
    <property type="evidence" value="ECO:0007669"/>
    <property type="project" value="UniProtKB-KW"/>
</dbReference>
<evidence type="ECO:0000256" key="3">
    <source>
        <dbReference type="ARBA" id="ARBA00023027"/>
    </source>
</evidence>
<dbReference type="Pfam" id="PF13561">
    <property type="entry name" value="adh_short_C2"/>
    <property type="match status" value="1"/>
</dbReference>
<dbReference type="NCBIfam" id="TIGR03971">
    <property type="entry name" value="SDR_subfam_1"/>
    <property type="match status" value="1"/>
</dbReference>
<dbReference type="AlphaFoldDB" id="A0A1H4XMH6"/>
<evidence type="ECO:0000256" key="1">
    <source>
        <dbReference type="ARBA" id="ARBA00006484"/>
    </source>
</evidence>
<dbReference type="SUPFAM" id="SSF51735">
    <property type="entry name" value="NAD(P)-binding Rossmann-fold domains"/>
    <property type="match status" value="1"/>
</dbReference>
<dbReference type="Proteomes" id="UP000183561">
    <property type="component" value="Unassembled WGS sequence"/>
</dbReference>
<gene>
    <name evidence="4" type="ORF">SAMN04490239_6646</name>
</gene>
<dbReference type="InterPro" id="IPR002347">
    <property type="entry name" value="SDR_fam"/>
</dbReference>
<proteinExistence type="inferred from homology"/>
<keyword evidence="3" id="KW-0520">NAD</keyword>
<organism evidence="4 5">
    <name type="scientific">Rhodococcus koreensis</name>
    <dbReference type="NCBI Taxonomy" id="99653"/>
    <lineage>
        <taxon>Bacteria</taxon>
        <taxon>Bacillati</taxon>
        <taxon>Actinomycetota</taxon>
        <taxon>Actinomycetes</taxon>
        <taxon>Mycobacteriales</taxon>
        <taxon>Nocardiaceae</taxon>
        <taxon>Rhodococcus</taxon>
    </lineage>
</organism>
<dbReference type="PRINTS" id="PR00081">
    <property type="entry name" value="GDHRDH"/>
</dbReference>
<accession>A0A1H4XMH6</accession>
<evidence type="ECO:0000256" key="2">
    <source>
        <dbReference type="ARBA" id="ARBA00023002"/>
    </source>
</evidence>
<dbReference type="EMBL" id="FNSV01000005">
    <property type="protein sequence ID" value="SED06350.1"/>
    <property type="molecule type" value="Genomic_DNA"/>
</dbReference>
<protein>
    <submittedName>
        <fullName evidence="4">SDR family mycofactocin-dependent oxidoreductase</fullName>
    </submittedName>
</protein>
<name>A0A1H4XMH6_9NOCA</name>
<comment type="similarity">
    <text evidence="1">Belongs to the short-chain dehydrogenases/reductases (SDR) family.</text>
</comment>
<evidence type="ECO:0000313" key="5">
    <source>
        <dbReference type="Proteomes" id="UP000183561"/>
    </source>
</evidence>
<dbReference type="PROSITE" id="PS00061">
    <property type="entry name" value="ADH_SHORT"/>
    <property type="match status" value="1"/>
</dbReference>
<dbReference type="PRINTS" id="PR00080">
    <property type="entry name" value="SDRFAMILY"/>
</dbReference>
<dbReference type="OrthoDB" id="7064009at2"/>
<dbReference type="InterPro" id="IPR036291">
    <property type="entry name" value="NAD(P)-bd_dom_sf"/>
</dbReference>
<keyword evidence="5" id="KW-1185">Reference proteome</keyword>
<dbReference type="CDD" id="cd05233">
    <property type="entry name" value="SDR_c"/>
    <property type="match status" value="1"/>
</dbReference>
<dbReference type="PANTHER" id="PTHR24321">
    <property type="entry name" value="DEHYDROGENASES, SHORT CHAIN"/>
    <property type="match status" value="1"/>
</dbReference>
<dbReference type="Gene3D" id="3.40.50.720">
    <property type="entry name" value="NAD(P)-binding Rossmann-like Domain"/>
    <property type="match status" value="1"/>
</dbReference>
<evidence type="ECO:0000313" key="4">
    <source>
        <dbReference type="EMBL" id="SED06350.1"/>
    </source>
</evidence>